<protein>
    <submittedName>
        <fullName evidence="2">Anti-sigma factor antagonist</fullName>
    </submittedName>
</protein>
<comment type="caution">
    <text evidence="2">The sequence shown here is derived from an EMBL/GenBank/DDBJ whole genome shotgun (WGS) entry which is preliminary data.</text>
</comment>
<sequence length="122" mass="12108">MSPGCYPSGGEPNPLTVQVQRPAAGTSVIQVNGELVSDGTAAMRRAVADELLSSPGLLALDLSGVNRIDGDGIDALTSAATQAGESDIGLCLVGAHKGPSAAALAAADLSELVEIVPTLDDI</sequence>
<name>A0A2G5PQ69_MYCCE</name>
<accession>A0A2G5PQ69</accession>
<dbReference type="PROSITE" id="PS50801">
    <property type="entry name" value="STAS"/>
    <property type="match status" value="1"/>
</dbReference>
<gene>
    <name evidence="2" type="ORF">CQY23_02615</name>
</gene>
<organism evidence="2 3">
    <name type="scientific">Mycobacterium celatum</name>
    <dbReference type="NCBI Taxonomy" id="28045"/>
    <lineage>
        <taxon>Bacteria</taxon>
        <taxon>Bacillati</taxon>
        <taxon>Actinomycetota</taxon>
        <taxon>Actinomycetes</taxon>
        <taxon>Mycobacteriales</taxon>
        <taxon>Mycobacteriaceae</taxon>
        <taxon>Mycobacterium</taxon>
    </lineage>
</organism>
<dbReference type="Proteomes" id="UP000230971">
    <property type="component" value="Unassembled WGS sequence"/>
</dbReference>
<evidence type="ECO:0000259" key="1">
    <source>
        <dbReference type="PROSITE" id="PS50801"/>
    </source>
</evidence>
<dbReference type="OrthoDB" id="4749356at2"/>
<dbReference type="Pfam" id="PF01740">
    <property type="entry name" value="STAS"/>
    <property type="match status" value="1"/>
</dbReference>
<dbReference type="CDD" id="cd07043">
    <property type="entry name" value="STAS_anti-anti-sigma_factors"/>
    <property type="match status" value="1"/>
</dbReference>
<proteinExistence type="predicted"/>
<dbReference type="AlphaFoldDB" id="A0A2G5PQ69"/>
<evidence type="ECO:0000313" key="3">
    <source>
        <dbReference type="Proteomes" id="UP000230971"/>
    </source>
</evidence>
<reference evidence="2 3" key="1">
    <citation type="journal article" date="2017" name="Infect. Genet. Evol.">
        <title>The new phylogeny of the genus Mycobacterium: The old and the news.</title>
        <authorList>
            <person name="Tortoli E."/>
            <person name="Fedrizzi T."/>
            <person name="Meehan C.J."/>
            <person name="Trovato A."/>
            <person name="Grottola A."/>
            <person name="Giacobazzi E."/>
            <person name="Serpini G.F."/>
            <person name="Tagliazucchi S."/>
            <person name="Fabio A."/>
            <person name="Bettua C."/>
            <person name="Bertorelli R."/>
            <person name="Frascaro F."/>
            <person name="De Sanctis V."/>
            <person name="Pecorari M."/>
            <person name="Jousson O."/>
            <person name="Segata N."/>
            <person name="Cirillo D.M."/>
        </authorList>
    </citation>
    <scope>NUCLEOTIDE SEQUENCE [LARGE SCALE GENOMIC DNA]</scope>
    <source>
        <strain evidence="2 3">NCTC 12882</strain>
    </source>
</reference>
<dbReference type="InterPro" id="IPR036513">
    <property type="entry name" value="STAS_dom_sf"/>
</dbReference>
<feature type="domain" description="STAS" evidence="1">
    <location>
        <begin position="25"/>
        <end position="122"/>
    </location>
</feature>
<dbReference type="EMBL" id="PDKV01000002">
    <property type="protein sequence ID" value="PIB80461.1"/>
    <property type="molecule type" value="Genomic_DNA"/>
</dbReference>
<dbReference type="InterPro" id="IPR002645">
    <property type="entry name" value="STAS_dom"/>
</dbReference>
<dbReference type="SUPFAM" id="SSF52091">
    <property type="entry name" value="SpoIIaa-like"/>
    <property type="match status" value="1"/>
</dbReference>
<dbReference type="Gene3D" id="3.30.750.24">
    <property type="entry name" value="STAS domain"/>
    <property type="match status" value="1"/>
</dbReference>
<evidence type="ECO:0000313" key="2">
    <source>
        <dbReference type="EMBL" id="PIB80461.1"/>
    </source>
</evidence>